<evidence type="ECO:0000313" key="12">
    <source>
        <dbReference type="Proteomes" id="UP000778970"/>
    </source>
</evidence>
<dbReference type="PROSITE" id="PS50893">
    <property type="entry name" value="ABC_TRANSPORTER_2"/>
    <property type="match status" value="1"/>
</dbReference>
<keyword evidence="2 8" id="KW-0812">Transmembrane</keyword>
<dbReference type="GO" id="GO:0034040">
    <property type="term" value="F:ATPase-coupled lipid transmembrane transporter activity"/>
    <property type="evidence" value="ECO:0007669"/>
    <property type="project" value="TreeGrafter"/>
</dbReference>
<dbReference type="PROSITE" id="PS50929">
    <property type="entry name" value="ABC_TM1F"/>
    <property type="match status" value="1"/>
</dbReference>
<organism evidence="11 12">
    <name type="scientific">Rhodovibrio salinarum</name>
    <dbReference type="NCBI Taxonomy" id="1087"/>
    <lineage>
        <taxon>Bacteria</taxon>
        <taxon>Pseudomonadati</taxon>
        <taxon>Pseudomonadota</taxon>
        <taxon>Alphaproteobacteria</taxon>
        <taxon>Rhodospirillales</taxon>
        <taxon>Rhodovibrionaceae</taxon>
        <taxon>Rhodovibrio</taxon>
    </lineage>
</organism>
<evidence type="ECO:0000256" key="2">
    <source>
        <dbReference type="ARBA" id="ARBA00022692"/>
    </source>
</evidence>
<dbReference type="InterPro" id="IPR036640">
    <property type="entry name" value="ABC1_TM_sf"/>
</dbReference>
<dbReference type="SUPFAM" id="SSF52540">
    <property type="entry name" value="P-loop containing nucleoside triphosphate hydrolases"/>
    <property type="match status" value="1"/>
</dbReference>
<feature type="transmembrane region" description="Helical" evidence="8">
    <location>
        <begin position="131"/>
        <end position="156"/>
    </location>
</feature>
<feature type="compositionally biased region" description="Low complexity" evidence="7">
    <location>
        <begin position="572"/>
        <end position="604"/>
    </location>
</feature>
<feature type="transmembrane region" description="Helical" evidence="8">
    <location>
        <begin position="257"/>
        <end position="284"/>
    </location>
</feature>
<comment type="caution">
    <text evidence="11">The sequence shown here is derived from an EMBL/GenBank/DDBJ whole genome shotgun (WGS) entry which is preliminary data.</text>
</comment>
<proteinExistence type="predicted"/>
<dbReference type="InterPro" id="IPR010128">
    <property type="entry name" value="ATPase_T1SS_PrtD-like"/>
</dbReference>
<evidence type="ECO:0000256" key="8">
    <source>
        <dbReference type="SAM" id="Phobius"/>
    </source>
</evidence>
<dbReference type="GO" id="GO:0005886">
    <property type="term" value="C:plasma membrane"/>
    <property type="evidence" value="ECO:0007669"/>
    <property type="project" value="UniProtKB-SubCell"/>
</dbReference>
<feature type="domain" description="ABC transmembrane type-1" evidence="10">
    <location>
        <begin position="27"/>
        <end position="303"/>
    </location>
</feature>
<comment type="subcellular location">
    <subcellularLocation>
        <location evidence="1">Cell membrane</location>
        <topology evidence="1">Multi-pass membrane protein</topology>
    </subcellularLocation>
</comment>
<gene>
    <name evidence="11" type="ORF">CKO21_09320</name>
</gene>
<dbReference type="PANTHER" id="PTHR24221">
    <property type="entry name" value="ATP-BINDING CASSETTE SUB-FAMILY B"/>
    <property type="match status" value="1"/>
</dbReference>
<dbReference type="InterPro" id="IPR003593">
    <property type="entry name" value="AAA+_ATPase"/>
</dbReference>
<dbReference type="SUPFAM" id="SSF90123">
    <property type="entry name" value="ABC transporter transmembrane region"/>
    <property type="match status" value="1"/>
</dbReference>
<dbReference type="SMART" id="SM00382">
    <property type="entry name" value="AAA"/>
    <property type="match status" value="1"/>
</dbReference>
<dbReference type="InterPro" id="IPR017871">
    <property type="entry name" value="ABC_transporter-like_CS"/>
</dbReference>
<dbReference type="Pfam" id="PF00005">
    <property type="entry name" value="ABC_tran"/>
    <property type="match status" value="1"/>
</dbReference>
<reference evidence="11" key="1">
    <citation type="submission" date="2017-08" db="EMBL/GenBank/DDBJ databases">
        <authorList>
            <person name="Imhoff J.F."/>
            <person name="Rahn T."/>
            <person name="Kuenzel S."/>
            <person name="Neulinger S.C."/>
        </authorList>
    </citation>
    <scope>NUCLEOTIDE SEQUENCE</scope>
    <source>
        <strain evidence="11">DSM 9154</strain>
    </source>
</reference>
<evidence type="ECO:0000256" key="3">
    <source>
        <dbReference type="ARBA" id="ARBA00022741"/>
    </source>
</evidence>
<feature type="region of interest" description="Disordered" evidence="7">
    <location>
        <begin position="568"/>
        <end position="616"/>
    </location>
</feature>
<evidence type="ECO:0000256" key="1">
    <source>
        <dbReference type="ARBA" id="ARBA00004651"/>
    </source>
</evidence>
<keyword evidence="3" id="KW-0547">Nucleotide-binding</keyword>
<dbReference type="PANTHER" id="PTHR24221:SF248">
    <property type="entry name" value="ABC TRANSPORTER TRANSMEMBRANE REGION"/>
    <property type="match status" value="1"/>
</dbReference>
<dbReference type="Proteomes" id="UP000778970">
    <property type="component" value="Unassembled WGS sequence"/>
</dbReference>
<dbReference type="AlphaFoldDB" id="A0A934QI65"/>
<dbReference type="InterPro" id="IPR039421">
    <property type="entry name" value="Type_1_exporter"/>
</dbReference>
<evidence type="ECO:0000256" key="4">
    <source>
        <dbReference type="ARBA" id="ARBA00022840"/>
    </source>
</evidence>
<protein>
    <submittedName>
        <fullName evidence="11">Type I secretion system permease/ATPase</fullName>
    </submittedName>
</protein>
<dbReference type="Gene3D" id="3.40.50.300">
    <property type="entry name" value="P-loop containing nucleotide triphosphate hydrolases"/>
    <property type="match status" value="1"/>
</dbReference>
<dbReference type="RefSeq" id="WP_081728848.1">
    <property type="nucleotide sequence ID" value="NZ_NRRE01000025.1"/>
</dbReference>
<dbReference type="FunFam" id="1.20.1560.10:FF:000109">
    <property type="entry name" value="Alkaline protease secretion ATP-binding protein aprD"/>
    <property type="match status" value="1"/>
</dbReference>
<feature type="domain" description="ABC transporter" evidence="9">
    <location>
        <begin position="334"/>
        <end position="569"/>
    </location>
</feature>
<feature type="transmembrane region" description="Helical" evidence="8">
    <location>
        <begin position="20"/>
        <end position="41"/>
    </location>
</feature>
<dbReference type="GO" id="GO:0016887">
    <property type="term" value="F:ATP hydrolysis activity"/>
    <property type="evidence" value="ECO:0007669"/>
    <property type="project" value="InterPro"/>
</dbReference>
<feature type="transmembrane region" description="Helical" evidence="8">
    <location>
        <begin position="61"/>
        <end position="80"/>
    </location>
</feature>
<evidence type="ECO:0000256" key="5">
    <source>
        <dbReference type="ARBA" id="ARBA00022989"/>
    </source>
</evidence>
<sequence length="616" mass="65095">MSQLAAGPRKRSEQLTAAFASVRGTFVATGVFSFFINLLMFVGPLYMLQVYDRVLTSRNEMTLIMLTMIALGMLAVFGALELMRSRILVRIGGKLDRTLKDKVFDSVFANTRSGEGGSAQALRDLDSLREFLTGAGLIAFFDAPWVPLFLAVVFLFHPLLGLVALTGALVILGLALANELVTRKPLSESYKAGHAANGFVQTSLRNAEAVHAMGMQPGILSRWSHQHAHAIGEQARASDRGGLIISSSKTVRMVLQVAMLAVGASLAIAGTITPGTMIAASIIMGRALAPVEQAVGQWRGFVNARTAYRRLNDALLARDEVRKPMPLPAPQGEVTVEKLAVVPPGSRTPALKGVNFHLRRGEAMGMIGASGAGKSSLARALMGVWPAADGAVRLDAANINDWDPERLGDYIGYLPQDVELFDASVAENIARLGEVDPEAVVRAAKLAGVHEMILHLPDGYDTQIGAGGHALSGGQRQRVALARAVYGDARVILLDEPNAYLDAEGEAALAEAIAQLKAQGRTVVVITHRLQILASVDSVLALSQGQVKTFGPRDEVLAAYKRPAVVAGQHKAPAQEPAASPAQPEAAAASGSGADTTVAASTAAKNQSASVQRIKR</sequence>
<name>A0A934QI65_9PROT</name>
<dbReference type="GO" id="GO:0030256">
    <property type="term" value="C:type I protein secretion system complex"/>
    <property type="evidence" value="ECO:0007669"/>
    <property type="project" value="InterPro"/>
</dbReference>
<evidence type="ECO:0000259" key="10">
    <source>
        <dbReference type="PROSITE" id="PS50929"/>
    </source>
</evidence>
<keyword evidence="12" id="KW-1185">Reference proteome</keyword>
<feature type="transmembrane region" description="Helical" evidence="8">
    <location>
        <begin position="162"/>
        <end position="181"/>
    </location>
</feature>
<reference evidence="11" key="2">
    <citation type="journal article" date="2020" name="Microorganisms">
        <title>Osmotic Adaptation and Compatible Solute Biosynthesis of Phototrophic Bacteria as Revealed from Genome Analyses.</title>
        <authorList>
            <person name="Imhoff J.F."/>
            <person name="Rahn T."/>
            <person name="Kunzel S."/>
            <person name="Keller A."/>
            <person name="Neulinger S.C."/>
        </authorList>
    </citation>
    <scope>NUCLEOTIDE SEQUENCE</scope>
    <source>
        <strain evidence="11">DSM 9154</strain>
    </source>
</reference>
<evidence type="ECO:0000313" key="11">
    <source>
        <dbReference type="EMBL" id="MBK1697446.1"/>
    </source>
</evidence>
<evidence type="ECO:0000256" key="7">
    <source>
        <dbReference type="SAM" id="MobiDB-lite"/>
    </source>
</evidence>
<evidence type="ECO:0000259" key="9">
    <source>
        <dbReference type="PROSITE" id="PS50893"/>
    </source>
</evidence>
<dbReference type="Gene3D" id="1.20.1560.10">
    <property type="entry name" value="ABC transporter type 1, transmembrane domain"/>
    <property type="match status" value="1"/>
</dbReference>
<dbReference type="GO" id="GO:0140359">
    <property type="term" value="F:ABC-type transporter activity"/>
    <property type="evidence" value="ECO:0007669"/>
    <property type="project" value="InterPro"/>
</dbReference>
<feature type="compositionally biased region" description="Polar residues" evidence="7">
    <location>
        <begin position="605"/>
        <end position="616"/>
    </location>
</feature>
<dbReference type="GO" id="GO:0030253">
    <property type="term" value="P:protein secretion by the type I secretion system"/>
    <property type="evidence" value="ECO:0007669"/>
    <property type="project" value="InterPro"/>
</dbReference>
<dbReference type="PROSITE" id="PS00211">
    <property type="entry name" value="ABC_TRANSPORTER_1"/>
    <property type="match status" value="1"/>
</dbReference>
<dbReference type="CDD" id="cd18586">
    <property type="entry name" value="ABC_6TM_PrtD_like"/>
    <property type="match status" value="1"/>
</dbReference>
<dbReference type="InterPro" id="IPR011527">
    <property type="entry name" value="ABC1_TM_dom"/>
</dbReference>
<dbReference type="GO" id="GO:0005524">
    <property type="term" value="F:ATP binding"/>
    <property type="evidence" value="ECO:0007669"/>
    <property type="project" value="UniProtKB-KW"/>
</dbReference>
<dbReference type="EMBL" id="NRRE01000025">
    <property type="protein sequence ID" value="MBK1697446.1"/>
    <property type="molecule type" value="Genomic_DNA"/>
</dbReference>
<dbReference type="Pfam" id="PF00664">
    <property type="entry name" value="ABC_membrane"/>
    <property type="match status" value="1"/>
</dbReference>
<dbReference type="InterPro" id="IPR027417">
    <property type="entry name" value="P-loop_NTPase"/>
</dbReference>
<evidence type="ECO:0000256" key="6">
    <source>
        <dbReference type="ARBA" id="ARBA00023136"/>
    </source>
</evidence>
<dbReference type="InterPro" id="IPR047957">
    <property type="entry name" value="ABC_AprD-like_6TM"/>
</dbReference>
<dbReference type="NCBIfam" id="TIGR01842">
    <property type="entry name" value="type_I_sec_PrtD"/>
    <property type="match status" value="1"/>
</dbReference>
<keyword evidence="5 8" id="KW-1133">Transmembrane helix</keyword>
<keyword evidence="6 8" id="KW-0472">Membrane</keyword>
<dbReference type="InterPro" id="IPR003439">
    <property type="entry name" value="ABC_transporter-like_ATP-bd"/>
</dbReference>
<accession>A0A934QI65</accession>
<keyword evidence="4" id="KW-0067">ATP-binding</keyword>